<feature type="transmembrane region" description="Helical" evidence="8">
    <location>
        <begin position="12"/>
        <end position="30"/>
    </location>
</feature>
<keyword evidence="3 7" id="KW-0119">Carbohydrate metabolism</keyword>
<evidence type="ECO:0000256" key="4">
    <source>
        <dbReference type="ARBA" id="ARBA00023295"/>
    </source>
</evidence>
<keyword evidence="8" id="KW-0812">Transmembrane</keyword>
<keyword evidence="2 7" id="KW-0378">Hydrolase</keyword>
<dbReference type="Pfam" id="PF00331">
    <property type="entry name" value="Glyco_hydro_10"/>
    <property type="match status" value="1"/>
</dbReference>
<dbReference type="SMART" id="SM00633">
    <property type="entry name" value="Glyco_10"/>
    <property type="match status" value="1"/>
</dbReference>
<dbReference type="InterPro" id="IPR008979">
    <property type="entry name" value="Galactose-bd-like_sf"/>
</dbReference>
<keyword evidence="5 7" id="KW-0624">Polysaccharide degradation</keyword>
<proteinExistence type="inferred from homology"/>
<evidence type="ECO:0000256" key="2">
    <source>
        <dbReference type="ARBA" id="ARBA00022801"/>
    </source>
</evidence>
<evidence type="ECO:0000256" key="8">
    <source>
        <dbReference type="SAM" id="Phobius"/>
    </source>
</evidence>
<evidence type="ECO:0000256" key="3">
    <source>
        <dbReference type="ARBA" id="ARBA00023277"/>
    </source>
</evidence>
<dbReference type="AlphaFoldDB" id="A0A7C5V4B1"/>
<dbReference type="InterPro" id="IPR001000">
    <property type="entry name" value="GH10_dom"/>
</dbReference>
<dbReference type="PROSITE" id="PS51760">
    <property type="entry name" value="GH10_2"/>
    <property type="match status" value="1"/>
</dbReference>
<dbReference type="Gene3D" id="2.60.120.260">
    <property type="entry name" value="Galactose-binding domain-like"/>
    <property type="match status" value="2"/>
</dbReference>
<evidence type="ECO:0000256" key="1">
    <source>
        <dbReference type="ARBA" id="ARBA00022737"/>
    </source>
</evidence>
<gene>
    <name evidence="10" type="ORF">ENL71_06095</name>
</gene>
<comment type="caution">
    <text evidence="10">The sequence shown here is derived from an EMBL/GenBank/DDBJ whole genome shotgun (WGS) entry which is preliminary data.</text>
</comment>
<dbReference type="Gene3D" id="3.20.20.80">
    <property type="entry name" value="Glycosidases"/>
    <property type="match status" value="1"/>
</dbReference>
<dbReference type="PANTHER" id="PTHR31490:SF90">
    <property type="entry name" value="ENDO-1,4-BETA-XYLANASE A"/>
    <property type="match status" value="1"/>
</dbReference>
<dbReference type="SUPFAM" id="SSF51445">
    <property type="entry name" value="(Trans)glycosidases"/>
    <property type="match status" value="1"/>
</dbReference>
<feature type="domain" description="GH10" evidence="9">
    <location>
        <begin position="353"/>
        <end position="683"/>
    </location>
</feature>
<evidence type="ECO:0000256" key="6">
    <source>
        <dbReference type="PROSITE-ProRule" id="PRU10061"/>
    </source>
</evidence>
<keyword evidence="10" id="KW-0858">Xylan degradation</keyword>
<dbReference type="InterPro" id="IPR003305">
    <property type="entry name" value="CenC_carb-bd"/>
</dbReference>
<accession>A0A7C5V4B1</accession>
<feature type="active site" description="Nucleophile" evidence="6">
    <location>
        <position position="601"/>
    </location>
</feature>
<evidence type="ECO:0000313" key="10">
    <source>
        <dbReference type="EMBL" id="HHS02063.1"/>
    </source>
</evidence>
<keyword evidence="4 7" id="KW-0326">Glycosidase</keyword>
<dbReference type="EMBL" id="DRUZ01000079">
    <property type="protein sequence ID" value="HHS02063.1"/>
    <property type="molecule type" value="Genomic_DNA"/>
</dbReference>
<evidence type="ECO:0000256" key="5">
    <source>
        <dbReference type="ARBA" id="ARBA00023326"/>
    </source>
</evidence>
<dbReference type="Pfam" id="PF02018">
    <property type="entry name" value="CBM_4_9"/>
    <property type="match status" value="2"/>
</dbReference>
<keyword evidence="8" id="KW-1133">Transmembrane helix</keyword>
<keyword evidence="8" id="KW-0472">Membrane</keyword>
<keyword evidence="1" id="KW-0677">Repeat</keyword>
<comment type="catalytic activity">
    <reaction evidence="7">
        <text>Endohydrolysis of (1-&gt;4)-beta-D-xylosidic linkages in xylans.</text>
        <dbReference type="EC" id="3.2.1.8"/>
    </reaction>
</comment>
<dbReference type="InterPro" id="IPR031158">
    <property type="entry name" value="GH10_AS"/>
</dbReference>
<dbReference type="InterPro" id="IPR044846">
    <property type="entry name" value="GH10"/>
</dbReference>
<reference evidence="10" key="1">
    <citation type="journal article" date="2020" name="mSystems">
        <title>Genome- and Community-Level Interaction Insights into Carbon Utilization and Element Cycling Functions of Hydrothermarchaeota in Hydrothermal Sediment.</title>
        <authorList>
            <person name="Zhou Z."/>
            <person name="Liu Y."/>
            <person name="Xu W."/>
            <person name="Pan J."/>
            <person name="Luo Z.H."/>
            <person name="Li M."/>
        </authorList>
    </citation>
    <scope>NUCLEOTIDE SEQUENCE [LARGE SCALE GENOMIC DNA]</scope>
    <source>
        <strain evidence="10">SpSt-102</strain>
    </source>
</reference>
<dbReference type="GO" id="GO:0045493">
    <property type="term" value="P:xylan catabolic process"/>
    <property type="evidence" value="ECO:0007669"/>
    <property type="project" value="UniProtKB-KW"/>
</dbReference>
<protein>
    <recommendedName>
        <fullName evidence="7">Beta-xylanase</fullName>
        <ecNumber evidence="7">3.2.1.8</ecNumber>
    </recommendedName>
</protein>
<dbReference type="PANTHER" id="PTHR31490">
    <property type="entry name" value="GLYCOSYL HYDROLASE"/>
    <property type="match status" value="1"/>
</dbReference>
<comment type="similarity">
    <text evidence="7">Belongs to the glycosyl hydrolase 10 (cellulase F) family.</text>
</comment>
<organism evidence="10">
    <name type="scientific">Caldicellulosiruptor owensensis</name>
    <dbReference type="NCBI Taxonomy" id="55205"/>
    <lineage>
        <taxon>Bacteria</taxon>
        <taxon>Bacillati</taxon>
        <taxon>Bacillota</taxon>
        <taxon>Bacillota incertae sedis</taxon>
        <taxon>Caldicellulosiruptorales</taxon>
        <taxon>Caldicellulosiruptoraceae</taxon>
        <taxon>Caldicellulosiruptor</taxon>
    </lineage>
</organism>
<evidence type="ECO:0000259" key="9">
    <source>
        <dbReference type="PROSITE" id="PS51760"/>
    </source>
</evidence>
<evidence type="ECO:0000256" key="7">
    <source>
        <dbReference type="RuleBase" id="RU361174"/>
    </source>
</evidence>
<dbReference type="EC" id="3.2.1.8" evidence="7"/>
<dbReference type="InterPro" id="IPR017853">
    <property type="entry name" value="GH"/>
</dbReference>
<dbReference type="GO" id="GO:0031176">
    <property type="term" value="F:endo-1,4-beta-xylanase activity"/>
    <property type="evidence" value="ECO:0007669"/>
    <property type="project" value="UniProtKB-EC"/>
</dbReference>
<dbReference type="PROSITE" id="PS00591">
    <property type="entry name" value="GH10_1"/>
    <property type="match status" value="1"/>
</dbReference>
<sequence>MKGCVYEKLKRFSALILAILFLVATLIGIGSTKVSKVSGATKKNFVEFNFENKLVAPFKASGKSMTLKIDSTTAAEGNFSLFISGRKQANDGVLLDVTNIIDYSNEYTITLYVYHKSSKPQRFIVSCEIETKNGKENKILCEKVVMPNNWRKLDASLNLTELKGIKKVWLKVCVPTSTTNFYVDLFTLKVSENTDLIKFESFEDKSIAGFIPQDKKCKLSVSKEKAYQGTYSIKFQQTAKKQNTAVTLPVKGTFEKGKSYSISFYVYQPILKSLNLAVGVRFVENEKNMKEIILGKVTVPKNKWTEVSANYTFSLDSKIKDFVIFIKPLSDISYYYFDNFTISDDGWYSAVPDLDLPSLSEKYKNYFKVGVAVPYKALTNPVDVALIKRHFNSITAENEMKPEALEPYEGTFNFSIADEYLNFCKKNNIAIRGHTLVWHQQTPSWFFQNPQTGEKLTNSEKDKKILLERLKKYIQTVVSRYKDRIYAWDVVNEAIDENQPDGFRRSEWFNILGPEYIEKAFIYAHQADPNALLFYNDYSTENPVKREYIYKLIKGLKEKGVPIHGIGLQCHISVSWPSVEEVEKTIKLFSSIPGIKIHVTEIDISVAKEFGEDIDEETKRYLLIQQARKLKDLFDVFKKYKNVVTSVSFWGLKDDYSWLKGDFPLLFDKDYQPKFAFWSLIDPSVVPEE</sequence>
<name>A0A7C5V4B1_9FIRM</name>
<dbReference type="SUPFAM" id="SSF49785">
    <property type="entry name" value="Galactose-binding domain-like"/>
    <property type="match status" value="2"/>
</dbReference>
<dbReference type="PRINTS" id="PR00134">
    <property type="entry name" value="GLHYDRLASE10"/>
</dbReference>